<dbReference type="OrthoDB" id="7594656at2759"/>
<dbReference type="GO" id="GO:0003341">
    <property type="term" value="P:cilium movement"/>
    <property type="evidence" value="ECO:0007669"/>
    <property type="project" value="TreeGrafter"/>
</dbReference>
<dbReference type="SUPFAM" id="SSF48452">
    <property type="entry name" value="TPR-like"/>
    <property type="match status" value="1"/>
</dbReference>
<reference evidence="8" key="1">
    <citation type="submission" date="2025-08" db="UniProtKB">
        <authorList>
            <consortium name="RefSeq"/>
        </authorList>
    </citation>
    <scope>IDENTIFICATION</scope>
</reference>
<proteinExistence type="predicted"/>
<name>A0A6P3Y3W6_DINQU</name>
<dbReference type="AlphaFoldDB" id="A0A6P3Y3W6"/>
<dbReference type="RefSeq" id="XP_014485576.1">
    <property type="nucleotide sequence ID" value="XM_014630090.1"/>
</dbReference>
<dbReference type="InterPro" id="IPR051476">
    <property type="entry name" value="Bac_ResReg_Asp_Phosphatase"/>
</dbReference>
<dbReference type="GO" id="GO:0005737">
    <property type="term" value="C:cytoplasm"/>
    <property type="evidence" value="ECO:0007669"/>
    <property type="project" value="UniProtKB-SubCell"/>
</dbReference>
<dbReference type="KEGG" id="dqu:106750042"/>
<dbReference type="PANTHER" id="PTHR46630:SF1">
    <property type="entry name" value="TETRATRICOPEPTIDE REPEAT PROTEIN 29"/>
    <property type="match status" value="1"/>
</dbReference>
<accession>A0A6P3Y3W6</accession>
<dbReference type="GO" id="GO:0005929">
    <property type="term" value="C:cilium"/>
    <property type="evidence" value="ECO:0007669"/>
    <property type="project" value="TreeGrafter"/>
</dbReference>
<gene>
    <name evidence="8" type="primary">LOC106750042</name>
</gene>
<dbReference type="Gene3D" id="1.25.40.10">
    <property type="entry name" value="Tetratricopeptide repeat domain"/>
    <property type="match status" value="1"/>
</dbReference>
<evidence type="ECO:0000256" key="5">
    <source>
        <dbReference type="ARBA" id="ARBA00040665"/>
    </source>
</evidence>
<keyword evidence="4" id="KW-0802">TPR repeat</keyword>
<evidence type="ECO:0000313" key="8">
    <source>
        <dbReference type="RefSeq" id="XP_014485576.1"/>
    </source>
</evidence>
<evidence type="ECO:0000256" key="2">
    <source>
        <dbReference type="ARBA" id="ARBA00022490"/>
    </source>
</evidence>
<keyword evidence="3" id="KW-0677">Repeat</keyword>
<protein>
    <recommendedName>
        <fullName evidence="5">Tetratricopeptide repeat protein 29</fullName>
    </recommendedName>
</protein>
<comment type="subcellular location">
    <subcellularLocation>
        <location evidence="1">Cytoplasm</location>
    </subcellularLocation>
</comment>
<dbReference type="Proteomes" id="UP000515204">
    <property type="component" value="Unplaced"/>
</dbReference>
<dbReference type="PANTHER" id="PTHR46630">
    <property type="entry name" value="TETRATRICOPEPTIDE REPEAT PROTEIN 29"/>
    <property type="match status" value="1"/>
</dbReference>
<organism evidence="7 8">
    <name type="scientific">Dinoponera quadriceps</name>
    <name type="common">South American ant</name>
    <dbReference type="NCBI Taxonomy" id="609295"/>
    <lineage>
        <taxon>Eukaryota</taxon>
        <taxon>Metazoa</taxon>
        <taxon>Ecdysozoa</taxon>
        <taxon>Arthropoda</taxon>
        <taxon>Hexapoda</taxon>
        <taxon>Insecta</taxon>
        <taxon>Pterygota</taxon>
        <taxon>Neoptera</taxon>
        <taxon>Endopterygota</taxon>
        <taxon>Hymenoptera</taxon>
        <taxon>Apocrita</taxon>
        <taxon>Aculeata</taxon>
        <taxon>Formicoidea</taxon>
        <taxon>Formicidae</taxon>
        <taxon>Ponerinae</taxon>
        <taxon>Ponerini</taxon>
        <taxon>Dinoponera</taxon>
    </lineage>
</organism>
<evidence type="ECO:0000256" key="3">
    <source>
        <dbReference type="ARBA" id="ARBA00022737"/>
    </source>
</evidence>
<dbReference type="GeneID" id="106750042"/>
<evidence type="ECO:0000256" key="6">
    <source>
        <dbReference type="ARBA" id="ARBA00044739"/>
    </source>
</evidence>
<keyword evidence="7" id="KW-1185">Reference proteome</keyword>
<evidence type="ECO:0000313" key="7">
    <source>
        <dbReference type="Proteomes" id="UP000515204"/>
    </source>
</evidence>
<evidence type="ECO:0000256" key="1">
    <source>
        <dbReference type="ARBA" id="ARBA00004496"/>
    </source>
</evidence>
<comment type="function">
    <text evidence="6">Axonemal protein which is implicated in axonemal and/or peri-axonemal structure assembly and regulates flagellum assembly and beating and therefore sperm motility.</text>
</comment>
<keyword evidence="2" id="KW-0963">Cytoplasm</keyword>
<evidence type="ECO:0000256" key="4">
    <source>
        <dbReference type="ARBA" id="ARBA00022803"/>
    </source>
</evidence>
<dbReference type="InterPro" id="IPR011990">
    <property type="entry name" value="TPR-like_helical_dom_sf"/>
</dbReference>
<sequence>MRSGDIERALQSFSRLLAMAKRIPDSQGVCNAHMALALAYKKLNNEMNTEKHLRLSRERAVEFGLTRELAQAYYYTGEHFLSKRRPDIATPHLEKSFDLYNELGLHDEADKARTIAGVSKGQENIDKYIDLICRCGKVDSEAILVLCQWKNRRDVFFTEKKSYTGEIIFTKRDIEFFRNIVSRQNPSLNIRRLKMYCL</sequence>